<keyword evidence="2" id="KW-1185">Reference proteome</keyword>
<evidence type="ECO:0000313" key="1">
    <source>
        <dbReference type="EMBL" id="KMS96593.1"/>
    </source>
</evidence>
<proteinExistence type="predicted"/>
<dbReference type="Gramene" id="KMS96593">
    <property type="protein sequence ID" value="KMS96593"/>
    <property type="gene ID" value="BVRB_8g201630"/>
</dbReference>
<dbReference type="Proteomes" id="UP000035740">
    <property type="component" value="Unassembled WGS sequence"/>
</dbReference>
<reference evidence="1 2" key="1">
    <citation type="journal article" date="2014" name="Nature">
        <title>The genome of the recently domesticated crop plant sugar beet (Beta vulgaris).</title>
        <authorList>
            <person name="Dohm J.C."/>
            <person name="Minoche A.E."/>
            <person name="Holtgrawe D."/>
            <person name="Capella-Gutierrez S."/>
            <person name="Zakrzewski F."/>
            <person name="Tafer H."/>
            <person name="Rupp O."/>
            <person name="Sorensen T.R."/>
            <person name="Stracke R."/>
            <person name="Reinhardt R."/>
            <person name="Goesmann A."/>
            <person name="Kraft T."/>
            <person name="Schulz B."/>
            <person name="Stadler P.F."/>
            <person name="Schmidt T."/>
            <person name="Gabaldon T."/>
            <person name="Lehrach H."/>
            <person name="Weisshaar B."/>
            <person name="Himmelbauer H."/>
        </authorList>
    </citation>
    <scope>NUCLEOTIDE SEQUENCE [LARGE SCALE GENOMIC DNA]</scope>
    <source>
        <tissue evidence="1">Taproot</tissue>
    </source>
</reference>
<gene>
    <name evidence="1" type="ORF">BVRB_8g201630</name>
</gene>
<organism evidence="1 2">
    <name type="scientific">Beta vulgaris subsp. vulgaris</name>
    <name type="common">Beet</name>
    <dbReference type="NCBI Taxonomy" id="3555"/>
    <lineage>
        <taxon>Eukaryota</taxon>
        <taxon>Viridiplantae</taxon>
        <taxon>Streptophyta</taxon>
        <taxon>Embryophyta</taxon>
        <taxon>Tracheophyta</taxon>
        <taxon>Spermatophyta</taxon>
        <taxon>Magnoliopsida</taxon>
        <taxon>eudicotyledons</taxon>
        <taxon>Gunneridae</taxon>
        <taxon>Pentapetalae</taxon>
        <taxon>Caryophyllales</taxon>
        <taxon>Chenopodiaceae</taxon>
        <taxon>Betoideae</taxon>
        <taxon>Beta</taxon>
    </lineage>
</organism>
<name>A0A0J8B9D5_BETVV</name>
<protein>
    <submittedName>
        <fullName evidence="1">Uncharacterized protein</fullName>
    </submittedName>
</protein>
<dbReference type="AlphaFoldDB" id="A0A0J8B9D5"/>
<evidence type="ECO:0000313" key="2">
    <source>
        <dbReference type="Proteomes" id="UP000035740"/>
    </source>
</evidence>
<accession>A0A0J8B9D5</accession>
<dbReference type="EMBL" id="KQ090368">
    <property type="protein sequence ID" value="KMS96593.1"/>
    <property type="molecule type" value="Genomic_DNA"/>
</dbReference>
<sequence>MLAVLAYFLLKIFNILSFWIKVLESICGGAMNICVL</sequence>